<keyword evidence="2" id="KW-1185">Reference proteome</keyword>
<organism evidence="1 2">
    <name type="scientific">Parelaphostrongylus tenuis</name>
    <name type="common">Meningeal worm</name>
    <dbReference type="NCBI Taxonomy" id="148309"/>
    <lineage>
        <taxon>Eukaryota</taxon>
        <taxon>Metazoa</taxon>
        <taxon>Ecdysozoa</taxon>
        <taxon>Nematoda</taxon>
        <taxon>Chromadorea</taxon>
        <taxon>Rhabditida</taxon>
        <taxon>Rhabditina</taxon>
        <taxon>Rhabditomorpha</taxon>
        <taxon>Strongyloidea</taxon>
        <taxon>Metastrongylidae</taxon>
        <taxon>Parelaphostrongylus</taxon>
    </lineage>
</organism>
<reference evidence="1" key="1">
    <citation type="submission" date="2021-06" db="EMBL/GenBank/DDBJ databases">
        <title>Parelaphostrongylus tenuis whole genome reference sequence.</title>
        <authorList>
            <person name="Garwood T.J."/>
            <person name="Larsen P.A."/>
            <person name="Fountain-Jones N.M."/>
            <person name="Garbe J.R."/>
            <person name="Macchietto M.G."/>
            <person name="Kania S.A."/>
            <person name="Gerhold R.W."/>
            <person name="Richards J.E."/>
            <person name="Wolf T.M."/>
        </authorList>
    </citation>
    <scope>NUCLEOTIDE SEQUENCE</scope>
    <source>
        <strain evidence="1">MNPRO001-30</strain>
        <tissue evidence="1">Meninges</tissue>
    </source>
</reference>
<dbReference type="Proteomes" id="UP001196413">
    <property type="component" value="Unassembled WGS sequence"/>
</dbReference>
<dbReference type="AlphaFoldDB" id="A0AAD5N6B7"/>
<sequence>MSHALLSQKQFYIETKIMFLIESTIYVQREKSKISVNMARTSTDPIMISLLTTISTVLGCGVIPAGQDMKENEQFCIIVGNTVTGICIAKMTGQRNKCMEANDATIMPLPTNHTSISGTLMTTNIIMAN</sequence>
<accession>A0AAD5N6B7</accession>
<evidence type="ECO:0000313" key="1">
    <source>
        <dbReference type="EMBL" id="KAJ1361099.1"/>
    </source>
</evidence>
<proteinExistence type="predicted"/>
<comment type="caution">
    <text evidence="1">The sequence shown here is derived from an EMBL/GenBank/DDBJ whole genome shotgun (WGS) entry which is preliminary data.</text>
</comment>
<dbReference type="EMBL" id="JAHQIW010004114">
    <property type="protein sequence ID" value="KAJ1361099.1"/>
    <property type="molecule type" value="Genomic_DNA"/>
</dbReference>
<protein>
    <submittedName>
        <fullName evidence="1">Uncharacterized protein</fullName>
    </submittedName>
</protein>
<gene>
    <name evidence="1" type="ORF">KIN20_020277</name>
</gene>
<evidence type="ECO:0000313" key="2">
    <source>
        <dbReference type="Proteomes" id="UP001196413"/>
    </source>
</evidence>
<name>A0AAD5N6B7_PARTN</name>